<dbReference type="PANTHER" id="PTHR24148">
    <property type="entry name" value="ANKYRIN REPEAT DOMAIN-CONTAINING PROTEIN 39 HOMOLOG-RELATED"/>
    <property type="match status" value="1"/>
</dbReference>
<evidence type="ECO:0000313" key="2">
    <source>
        <dbReference type="EMBL" id="KAH7308390.1"/>
    </source>
</evidence>
<evidence type="ECO:0000259" key="1">
    <source>
        <dbReference type="Pfam" id="PF06985"/>
    </source>
</evidence>
<dbReference type="AlphaFoldDB" id="A0A8K0WM73"/>
<dbReference type="PANTHER" id="PTHR24148:SF64">
    <property type="entry name" value="HETEROKARYON INCOMPATIBILITY DOMAIN-CONTAINING PROTEIN"/>
    <property type="match status" value="1"/>
</dbReference>
<evidence type="ECO:0000313" key="3">
    <source>
        <dbReference type="Proteomes" id="UP000813444"/>
    </source>
</evidence>
<dbReference type="Pfam" id="PF26639">
    <property type="entry name" value="Het-6_barrel"/>
    <property type="match status" value="1"/>
</dbReference>
<dbReference type="InterPro" id="IPR052895">
    <property type="entry name" value="HetReg/Transcr_Mod"/>
</dbReference>
<reference evidence="2" key="1">
    <citation type="journal article" date="2021" name="Nat. Commun.">
        <title>Genetic determinants of endophytism in the Arabidopsis root mycobiome.</title>
        <authorList>
            <person name="Mesny F."/>
            <person name="Miyauchi S."/>
            <person name="Thiergart T."/>
            <person name="Pickel B."/>
            <person name="Atanasova L."/>
            <person name="Karlsson M."/>
            <person name="Huettel B."/>
            <person name="Barry K.W."/>
            <person name="Haridas S."/>
            <person name="Chen C."/>
            <person name="Bauer D."/>
            <person name="Andreopoulos W."/>
            <person name="Pangilinan J."/>
            <person name="LaButti K."/>
            <person name="Riley R."/>
            <person name="Lipzen A."/>
            <person name="Clum A."/>
            <person name="Drula E."/>
            <person name="Henrissat B."/>
            <person name="Kohler A."/>
            <person name="Grigoriev I.V."/>
            <person name="Martin F.M."/>
            <person name="Hacquard S."/>
        </authorList>
    </citation>
    <scope>NUCLEOTIDE SEQUENCE</scope>
    <source>
        <strain evidence="2">MPI-CAGE-CH-0235</strain>
    </source>
</reference>
<sequence length="727" mass="82296">MSQYTYTPIDAESSNFRLVRILPPIKPLLPGFSETIRVEIIETSLQSSLEYDALSYAWNLSPKDKTPNRRVVVETKDGPRDLMIFQPLEVALKHLYSAHQRPIFVDQICIDQFDLVEKEHQVGIMREIYSNCERAIIWLGPGTRASDRYYRFAQEINQEGVMSRVIGPRATQFMNVVDAVMNPAREVTESEREDRDDILDMISRYGHRYPLDGITDVFQRLWFTRLWTIPEACLAPNLVFTCGRHTMCYDCFRSGVLFYNLCNLHWVKYTVSKVSSSHLKQRYMILELSGSLTRIIQERNVIHQLQGRLGIYNIILKYNVNDHQAKIDATLPQDRIFALLGLTSNDDQLGALIKPNYQDDVNIIYTDLAVLLLRHNLDALLFVQSGKRAGMPSWVPDWTMSLKIPYGYSKLTDAVFRAGGEHDGQNIRYRQDGNVLTLPGIHVDRITHVGTGTLNVDVINRPFEWLDFRSAKRFYDELSQAIRDATSSPDSPYASRDVDDVAVRVADGGLVLKHLESKFGDQALTHLRNSLSIGRIFTTVGIIPWYLFPGPELDTLFLCAREPRNAAWSIVDGVAELITDVVVTIGSSLAVSVATLRVKLRERFAPRRLRVPAADLKRIANQIGVDGDTMQDPDMYVLIQSLIRNTGRRVYRTEKGYVGLCSPGTEPGDCVAVFLGGSVPHVIRQKSDVLPGEEMWTYMGEAYCEGVMEGEAVGNNFASSKRIFSLV</sequence>
<dbReference type="Pfam" id="PF06985">
    <property type="entry name" value="HET"/>
    <property type="match status" value="1"/>
</dbReference>
<proteinExistence type="predicted"/>
<comment type="caution">
    <text evidence="2">The sequence shown here is derived from an EMBL/GenBank/DDBJ whole genome shotgun (WGS) entry which is preliminary data.</text>
</comment>
<name>A0A8K0WM73_9HYPO</name>
<protein>
    <submittedName>
        <fullName evidence="2">Heterokaryon incompatibility protein</fullName>
    </submittedName>
</protein>
<feature type="domain" description="Heterokaryon incompatibility" evidence="1">
    <location>
        <begin position="51"/>
        <end position="231"/>
    </location>
</feature>
<keyword evidence="3" id="KW-1185">Reference proteome</keyword>
<accession>A0A8K0WM73</accession>
<dbReference type="Proteomes" id="UP000813444">
    <property type="component" value="Unassembled WGS sequence"/>
</dbReference>
<dbReference type="OrthoDB" id="4587016at2759"/>
<gene>
    <name evidence="2" type="ORF">B0I35DRAFT_482967</name>
</gene>
<dbReference type="InterPro" id="IPR010730">
    <property type="entry name" value="HET"/>
</dbReference>
<dbReference type="EMBL" id="JAGPNK010000015">
    <property type="protein sequence ID" value="KAH7308390.1"/>
    <property type="molecule type" value="Genomic_DNA"/>
</dbReference>
<organism evidence="2 3">
    <name type="scientific">Stachybotrys elegans</name>
    <dbReference type="NCBI Taxonomy" id="80388"/>
    <lineage>
        <taxon>Eukaryota</taxon>
        <taxon>Fungi</taxon>
        <taxon>Dikarya</taxon>
        <taxon>Ascomycota</taxon>
        <taxon>Pezizomycotina</taxon>
        <taxon>Sordariomycetes</taxon>
        <taxon>Hypocreomycetidae</taxon>
        <taxon>Hypocreales</taxon>
        <taxon>Stachybotryaceae</taxon>
        <taxon>Stachybotrys</taxon>
    </lineage>
</organism>